<keyword evidence="3" id="KW-1185">Reference proteome</keyword>
<accession>A0A192XPB1</accession>
<dbReference type="RefSeq" id="YP_009253926.1">
    <property type="nucleotide sequence ID" value="NC_030200.1"/>
</dbReference>
<evidence type="ECO:0000313" key="2">
    <source>
        <dbReference type="EMBL" id="ANC96586.1"/>
    </source>
</evidence>
<sequence length="171" mass="19127">MFLLNLFVLNILCVLIRTISNTSTSVSPTLNFTSTITLLTTDTNTTYVNTKSTSSTNMRSTSTLVEISNNASVQPFSKSHFVTTHNLETHTKNSIEKTNLKNVSQNTISQTLNPPFKSFVLFVCILIGGIGLVGIFALFLFLFLTKHQYKILKSKNLKKGHTNETFIDIWD</sequence>
<name>A0A192XPB1_9BETA</name>
<dbReference type="Proteomes" id="UP000202843">
    <property type="component" value="Segment"/>
</dbReference>
<keyword evidence="1" id="KW-0812">Transmembrane</keyword>
<keyword evidence="1" id="KW-0472">Membrane</keyword>
<reference evidence="2 3" key="1">
    <citation type="journal article" date="2016" name="J. Virol.">
        <title>Complete Unique Genome Sequence, Expression Profile, and Salivary Gland Tissue Tropism of the Herpesvirus 7 Homolog in Pigtailed Macaques.</title>
        <authorList>
            <person name="Staheli J.P."/>
            <person name="Dyen M.R."/>
            <person name="Basom R."/>
            <person name="Fitzgibbon M."/>
            <person name="Barcy S."/>
        </authorList>
    </citation>
    <scope>NUCLEOTIDE SEQUENCE [LARGE SCALE GENOMIC DNA]</scope>
</reference>
<evidence type="ECO:0000313" key="3">
    <source>
        <dbReference type="Proteomes" id="UP000202843"/>
    </source>
</evidence>
<evidence type="ECO:0000256" key="1">
    <source>
        <dbReference type="SAM" id="Phobius"/>
    </source>
</evidence>
<dbReference type="KEGG" id="vg:27912094"/>
<gene>
    <name evidence="2" type="primary">U23</name>
</gene>
<dbReference type="EMBL" id="KU351741">
    <property type="protein sequence ID" value="ANC96586.1"/>
    <property type="molecule type" value="Genomic_DNA"/>
</dbReference>
<proteinExistence type="predicted"/>
<feature type="transmembrane region" description="Helical" evidence="1">
    <location>
        <begin position="119"/>
        <end position="144"/>
    </location>
</feature>
<organism evidence="2 3">
    <name type="scientific">macacine betaherpesvirus 9</name>
    <dbReference type="NCBI Taxonomy" id="2560568"/>
    <lineage>
        <taxon>Viruses</taxon>
        <taxon>Duplodnaviria</taxon>
        <taxon>Heunggongvirae</taxon>
        <taxon>Peploviricota</taxon>
        <taxon>Herviviricetes</taxon>
        <taxon>Herpesvirales</taxon>
        <taxon>Orthoherpesviridae</taxon>
        <taxon>Betaherpesvirinae</taxon>
        <taxon>Roseolovirus</taxon>
        <taxon>Roseolovirus macacinebeta9</taxon>
    </lineage>
</organism>
<dbReference type="GeneID" id="27912094"/>
<keyword evidence="1" id="KW-1133">Transmembrane helix</keyword>
<protein>
    <submittedName>
        <fullName evidence="2">U23 protein</fullName>
    </submittedName>
</protein>